<sequence length="389" mass="45170">MELSKLHSRKKAGKTGLRIGITFFWGSSYKHIWSNGAGQNMYFLREMLAQIDGVGDVYFVFWGNDLKTLPKELEIEAMGVDIYPYEDVVKTTDVLIEGTLTLEPKYEKEFRKYGAKIVTYRMGNDFIWDMEKFICKKEGGRAFNGTKYDQAWLIPQVYKTNKDYLEVMTGTDVHEVPHIWNSFFFDRQVANLQKGLSFGYNPDKSGRGRRISVFEPNASVVKNCYTPVLISEAAYKKDPEAIAHVYLCNTYDIRDLHVFHNFIGYTSLVKNKIMTVETRHLMPYFLSRYTDIVLAFQWELGLNYAYYEALYGNYPLVHNSPILLDAGVGFYYPEFDAQRGADVLLDVINNYDSNFEKTVAKNKKFLETLSPYNPAVYKEYEKLLEQLFL</sequence>
<comment type="caution">
    <text evidence="1">The sequence shown here is derived from an EMBL/GenBank/DDBJ whole genome shotgun (WGS) entry which is preliminary data.</text>
</comment>
<gene>
    <name evidence="1" type="ORF">F8R14_01830</name>
</gene>
<organism evidence="1 2">
    <name type="scientific">Veillonella seminalis</name>
    <dbReference type="NCBI Taxonomy" id="1502943"/>
    <lineage>
        <taxon>Bacteria</taxon>
        <taxon>Bacillati</taxon>
        <taxon>Bacillota</taxon>
        <taxon>Negativicutes</taxon>
        <taxon>Veillonellales</taxon>
        <taxon>Veillonellaceae</taxon>
        <taxon>Veillonella</taxon>
    </lineage>
</organism>
<dbReference type="Pfam" id="PF10933">
    <property type="entry name" value="DUF2827"/>
    <property type="match status" value="1"/>
</dbReference>
<dbReference type="AlphaFoldDB" id="A0A833FFR4"/>
<dbReference type="RefSeq" id="WP_127008706.1">
    <property type="nucleotide sequence ID" value="NZ_JAIJRH010000002.1"/>
</dbReference>
<dbReference type="GeneID" id="83056000"/>
<dbReference type="Proteomes" id="UP000434554">
    <property type="component" value="Unassembled WGS sequence"/>
</dbReference>
<name>A0A833FFR4_9FIRM</name>
<evidence type="ECO:0000313" key="1">
    <source>
        <dbReference type="EMBL" id="KAB1479422.1"/>
    </source>
</evidence>
<protein>
    <submittedName>
        <fullName evidence="1">DUF2827 domain-containing protein</fullName>
    </submittedName>
</protein>
<proteinExistence type="predicted"/>
<dbReference type="InterPro" id="IPR021234">
    <property type="entry name" value="DUF2827"/>
</dbReference>
<evidence type="ECO:0000313" key="2">
    <source>
        <dbReference type="Proteomes" id="UP000434554"/>
    </source>
</evidence>
<dbReference type="EMBL" id="WBKH01000002">
    <property type="protein sequence ID" value="KAB1479422.1"/>
    <property type="molecule type" value="Genomic_DNA"/>
</dbReference>
<reference evidence="1 2" key="1">
    <citation type="submission" date="2019-09" db="EMBL/GenBank/DDBJ databases">
        <title>Draft genome sequence of 3 type strains from the CCUG.</title>
        <authorList>
            <person name="Pineiro-Iglesias B."/>
            <person name="Tunovic T."/>
            <person name="Unosson C."/>
            <person name="Inganas E."/>
            <person name="Ohlen M."/>
            <person name="Cardew S."/>
            <person name="Jensie-Markopoulos S."/>
            <person name="Salva-Serra F."/>
            <person name="Jaen-Luchoro D."/>
            <person name="Karlsson R."/>
            <person name="Svensson-Stadler L."/>
            <person name="Chun J."/>
            <person name="Moore E."/>
        </authorList>
    </citation>
    <scope>NUCLEOTIDE SEQUENCE [LARGE SCALE GENOMIC DNA]</scope>
    <source>
        <strain evidence="1 2">CCUG 65427</strain>
    </source>
</reference>
<accession>A0A833FFR4</accession>